<dbReference type="AlphaFoldDB" id="A0A4U8T5R9"/>
<proteinExistence type="predicted"/>
<evidence type="ECO:0000313" key="2">
    <source>
        <dbReference type="EMBL" id="TLD94916.1"/>
    </source>
</evidence>
<evidence type="ECO:0000256" key="1">
    <source>
        <dbReference type="SAM" id="MobiDB-lite"/>
    </source>
</evidence>
<accession>A0A4U8T5R9</accession>
<feature type="region of interest" description="Disordered" evidence="1">
    <location>
        <begin position="80"/>
        <end position="150"/>
    </location>
</feature>
<gene>
    <name evidence="2" type="ORF">LS71_008835</name>
</gene>
<reference evidence="2 3" key="1">
    <citation type="journal article" date="2014" name="Genome Announc.">
        <title>Draft genome sequences of eight enterohepatic helicobacter species isolated from both laboratory and wild rodents.</title>
        <authorList>
            <person name="Sheh A."/>
            <person name="Shen Z."/>
            <person name="Fox J.G."/>
        </authorList>
    </citation>
    <scope>NUCLEOTIDE SEQUENCE [LARGE SCALE GENOMIC DNA]</scope>
    <source>
        <strain evidence="2 3">MIT 09-6949</strain>
    </source>
</reference>
<feature type="compositionally biased region" description="Polar residues" evidence="1">
    <location>
        <begin position="125"/>
        <end position="137"/>
    </location>
</feature>
<comment type="caution">
    <text evidence="2">The sequence shown here is derived from an EMBL/GenBank/DDBJ whole genome shotgun (WGS) entry which is preliminary data.</text>
</comment>
<protein>
    <submittedName>
        <fullName evidence="2">Uncharacterized protein</fullName>
    </submittedName>
</protein>
<feature type="compositionally biased region" description="Polar residues" evidence="1">
    <location>
        <begin position="82"/>
        <end position="105"/>
    </location>
</feature>
<keyword evidence="3" id="KW-1185">Reference proteome</keyword>
<feature type="compositionally biased region" description="Low complexity" evidence="1">
    <location>
        <begin position="106"/>
        <end position="115"/>
    </location>
</feature>
<dbReference type="STRING" id="1677920.LS71_08905"/>
<dbReference type="Proteomes" id="UP000029733">
    <property type="component" value="Unassembled WGS sequence"/>
</dbReference>
<dbReference type="OrthoDB" id="9833982at2"/>
<name>A0A4U8T5R9_9HELI</name>
<sequence>MISALSASGVSAGADLLNAGVGIYNAWASNKLGKKQIKLAEQSLAEQQAQNKWEREKYTSTLNNQQEGINALGKSFEALSANAATPQNPPSATNTAQSNTLSAPVQNTQNTQATNIQSPALAPNIPQNVPQKQTQGAPKTIEQPLPTERY</sequence>
<evidence type="ECO:0000313" key="3">
    <source>
        <dbReference type="Proteomes" id="UP000029733"/>
    </source>
</evidence>
<dbReference type="RefSeq" id="WP_034356829.1">
    <property type="nucleotide sequence ID" value="NZ_JRPR02000013.1"/>
</dbReference>
<dbReference type="EMBL" id="JRPR02000013">
    <property type="protein sequence ID" value="TLD94916.1"/>
    <property type="molecule type" value="Genomic_DNA"/>
</dbReference>
<organism evidence="2 3">
    <name type="scientific">Helicobacter jaachi</name>
    <dbReference type="NCBI Taxonomy" id="1677920"/>
    <lineage>
        <taxon>Bacteria</taxon>
        <taxon>Pseudomonadati</taxon>
        <taxon>Campylobacterota</taxon>
        <taxon>Epsilonproteobacteria</taxon>
        <taxon>Campylobacterales</taxon>
        <taxon>Helicobacteraceae</taxon>
        <taxon>Helicobacter</taxon>
    </lineage>
</organism>